<sequence length="71" mass="8279">SYYNTTLYAKKKKKKLTLGMFMKMNEIDAFSLSYQGAVPNIFKGSLAFFQQRYYLIYCSAYCDVCTTRLPT</sequence>
<evidence type="ECO:0000313" key="2">
    <source>
        <dbReference type="Proteomes" id="UP001266305"/>
    </source>
</evidence>
<comment type="caution">
    <text evidence="1">The sequence shown here is derived from an EMBL/GenBank/DDBJ whole genome shotgun (WGS) entry which is preliminary data.</text>
</comment>
<reference evidence="1 2" key="1">
    <citation type="submission" date="2023-05" db="EMBL/GenBank/DDBJ databases">
        <title>B98-5 Cell Line De Novo Hybrid Assembly: An Optical Mapping Approach.</title>
        <authorList>
            <person name="Kananen K."/>
            <person name="Auerbach J.A."/>
            <person name="Kautto E."/>
            <person name="Blachly J.S."/>
        </authorList>
    </citation>
    <scope>NUCLEOTIDE SEQUENCE [LARGE SCALE GENOMIC DNA]</scope>
    <source>
        <strain evidence="1">B95-8</strain>
        <tissue evidence="1">Cell line</tissue>
    </source>
</reference>
<organism evidence="1 2">
    <name type="scientific">Saguinus oedipus</name>
    <name type="common">Cotton-top tamarin</name>
    <name type="synonym">Oedipomidas oedipus</name>
    <dbReference type="NCBI Taxonomy" id="9490"/>
    <lineage>
        <taxon>Eukaryota</taxon>
        <taxon>Metazoa</taxon>
        <taxon>Chordata</taxon>
        <taxon>Craniata</taxon>
        <taxon>Vertebrata</taxon>
        <taxon>Euteleostomi</taxon>
        <taxon>Mammalia</taxon>
        <taxon>Eutheria</taxon>
        <taxon>Euarchontoglires</taxon>
        <taxon>Primates</taxon>
        <taxon>Haplorrhini</taxon>
        <taxon>Platyrrhini</taxon>
        <taxon>Cebidae</taxon>
        <taxon>Callitrichinae</taxon>
        <taxon>Saguinus</taxon>
    </lineage>
</organism>
<keyword evidence="2" id="KW-1185">Reference proteome</keyword>
<feature type="non-terminal residue" evidence="1">
    <location>
        <position position="1"/>
    </location>
</feature>
<proteinExistence type="predicted"/>
<accession>A0ABQ9W2E1</accession>
<name>A0ABQ9W2E1_SAGOE</name>
<dbReference type="EMBL" id="JASSZA010000003">
    <property type="protein sequence ID" value="KAK2115545.1"/>
    <property type="molecule type" value="Genomic_DNA"/>
</dbReference>
<protein>
    <submittedName>
        <fullName evidence="1">Uncharacterized protein</fullName>
    </submittedName>
</protein>
<evidence type="ECO:0000313" key="1">
    <source>
        <dbReference type="EMBL" id="KAK2115545.1"/>
    </source>
</evidence>
<dbReference type="Proteomes" id="UP001266305">
    <property type="component" value="Unassembled WGS sequence"/>
</dbReference>
<gene>
    <name evidence="1" type="ORF">P7K49_006171</name>
</gene>